<dbReference type="RefSeq" id="WP_189143804.1">
    <property type="nucleotide sequence ID" value="NZ_BMNK01000020.1"/>
</dbReference>
<proteinExistence type="predicted"/>
<sequence length="246" mass="25154">MTYMVMTKIAPPPGAQAVAGLRARARTARRIALIALTGSIALLCAAQLLAERAAGTPAALPLAVLALALFLGALPTLAITQAVWGARARETRRREFALYAASPASPLRPLSRPAMACGWALVVLLGGALPPLFADAGQPTVATALARAITVACAVACSGAGACLCLWWARAARGMPPRAGRSGGSPGDPWDPGPGAHRRRGAVLWAGAAVAVAALLGARAHFWTPPTLLIYALLVATFACMVVTDE</sequence>
<name>A0A918AD93_9ACTN</name>
<keyword evidence="1" id="KW-0472">Membrane</keyword>
<evidence type="ECO:0000313" key="3">
    <source>
        <dbReference type="Proteomes" id="UP000660745"/>
    </source>
</evidence>
<protein>
    <submittedName>
        <fullName evidence="2">Uncharacterized protein</fullName>
    </submittedName>
</protein>
<keyword evidence="1" id="KW-0812">Transmembrane</keyword>
<dbReference type="EMBL" id="BMNK01000020">
    <property type="protein sequence ID" value="GGP16031.1"/>
    <property type="molecule type" value="Genomic_DNA"/>
</dbReference>
<keyword evidence="1" id="KW-1133">Transmembrane helix</keyword>
<feature type="transmembrane region" description="Helical" evidence="1">
    <location>
        <begin position="145"/>
        <end position="169"/>
    </location>
</feature>
<dbReference type="AlphaFoldDB" id="A0A918AD93"/>
<reference evidence="2" key="2">
    <citation type="submission" date="2020-09" db="EMBL/GenBank/DDBJ databases">
        <authorList>
            <person name="Sun Q."/>
            <person name="Zhou Y."/>
        </authorList>
    </citation>
    <scope>NUCLEOTIDE SEQUENCE</scope>
    <source>
        <strain evidence="2">CGMCC 4.7430</strain>
    </source>
</reference>
<keyword evidence="3" id="KW-1185">Reference proteome</keyword>
<feature type="transmembrane region" description="Helical" evidence="1">
    <location>
        <begin position="31"/>
        <end position="50"/>
    </location>
</feature>
<gene>
    <name evidence="2" type="ORF">GCM10012278_78090</name>
</gene>
<comment type="caution">
    <text evidence="2">The sequence shown here is derived from an EMBL/GenBank/DDBJ whole genome shotgun (WGS) entry which is preliminary data.</text>
</comment>
<feature type="transmembrane region" description="Helical" evidence="1">
    <location>
        <begin position="62"/>
        <end position="84"/>
    </location>
</feature>
<accession>A0A918AD93</accession>
<evidence type="ECO:0000256" key="1">
    <source>
        <dbReference type="SAM" id="Phobius"/>
    </source>
</evidence>
<organism evidence="2 3">
    <name type="scientific">Nonomuraea glycinis</name>
    <dbReference type="NCBI Taxonomy" id="2047744"/>
    <lineage>
        <taxon>Bacteria</taxon>
        <taxon>Bacillati</taxon>
        <taxon>Actinomycetota</taxon>
        <taxon>Actinomycetes</taxon>
        <taxon>Streptosporangiales</taxon>
        <taxon>Streptosporangiaceae</taxon>
        <taxon>Nonomuraea</taxon>
    </lineage>
</organism>
<feature type="transmembrane region" description="Helical" evidence="1">
    <location>
        <begin position="202"/>
        <end position="222"/>
    </location>
</feature>
<feature type="transmembrane region" description="Helical" evidence="1">
    <location>
        <begin position="228"/>
        <end position="244"/>
    </location>
</feature>
<dbReference type="Proteomes" id="UP000660745">
    <property type="component" value="Unassembled WGS sequence"/>
</dbReference>
<feature type="transmembrane region" description="Helical" evidence="1">
    <location>
        <begin position="114"/>
        <end position="133"/>
    </location>
</feature>
<reference evidence="2" key="1">
    <citation type="journal article" date="2014" name="Int. J. Syst. Evol. Microbiol.">
        <title>Complete genome sequence of Corynebacterium casei LMG S-19264T (=DSM 44701T), isolated from a smear-ripened cheese.</title>
        <authorList>
            <consortium name="US DOE Joint Genome Institute (JGI-PGF)"/>
            <person name="Walter F."/>
            <person name="Albersmeier A."/>
            <person name="Kalinowski J."/>
            <person name="Ruckert C."/>
        </authorList>
    </citation>
    <scope>NUCLEOTIDE SEQUENCE</scope>
    <source>
        <strain evidence="2">CGMCC 4.7430</strain>
    </source>
</reference>
<evidence type="ECO:0000313" key="2">
    <source>
        <dbReference type="EMBL" id="GGP16031.1"/>
    </source>
</evidence>